<dbReference type="HOGENOM" id="CLU_2448211_0_0_9"/>
<organism evidence="1 2">
    <name type="scientific">Aneurinibacillus aneurinilyticus ATCC 12856</name>
    <dbReference type="NCBI Taxonomy" id="649747"/>
    <lineage>
        <taxon>Bacteria</taxon>
        <taxon>Bacillati</taxon>
        <taxon>Bacillota</taxon>
        <taxon>Bacilli</taxon>
        <taxon>Bacillales</taxon>
        <taxon>Paenibacillaceae</taxon>
        <taxon>Aneurinibacillus group</taxon>
        <taxon>Aneurinibacillus</taxon>
    </lineage>
</organism>
<dbReference type="AlphaFoldDB" id="U1X6V2"/>
<sequence>MVCDGKRICTRSKTIVATKFGVVRDAQGNVIGINGHPEYLRKAIEETVGAMSELVKEGKTSKRQQTSQPGLTWGRVLGFLCSRLWLLLF</sequence>
<proteinExistence type="predicted"/>
<gene>
    <name evidence="1" type="ORF">HMPREF0083_01197</name>
</gene>
<reference evidence="1 2" key="1">
    <citation type="submission" date="2013-08" db="EMBL/GenBank/DDBJ databases">
        <authorList>
            <person name="Weinstock G."/>
            <person name="Sodergren E."/>
            <person name="Wylie T."/>
            <person name="Fulton L."/>
            <person name="Fulton R."/>
            <person name="Fronick C."/>
            <person name="O'Laughlin M."/>
            <person name="Godfrey J."/>
            <person name="Miner T."/>
            <person name="Herter B."/>
            <person name="Appelbaum E."/>
            <person name="Cordes M."/>
            <person name="Lek S."/>
            <person name="Wollam A."/>
            <person name="Pepin K.H."/>
            <person name="Palsikar V.B."/>
            <person name="Mitreva M."/>
            <person name="Wilson R.K."/>
        </authorList>
    </citation>
    <scope>NUCLEOTIDE SEQUENCE [LARGE SCALE GENOMIC DNA]</scope>
    <source>
        <strain evidence="1 2">ATCC 12856</strain>
    </source>
</reference>
<protein>
    <submittedName>
        <fullName evidence="1">Uncharacterized protein</fullName>
    </submittedName>
</protein>
<dbReference type="Proteomes" id="UP000016511">
    <property type="component" value="Unassembled WGS sequence"/>
</dbReference>
<dbReference type="SUPFAM" id="SSF51430">
    <property type="entry name" value="NAD(P)-linked oxidoreductase"/>
    <property type="match status" value="1"/>
</dbReference>
<dbReference type="InterPro" id="IPR036812">
    <property type="entry name" value="NAD(P)_OxRdtase_dom_sf"/>
</dbReference>
<evidence type="ECO:0000313" key="2">
    <source>
        <dbReference type="Proteomes" id="UP000016511"/>
    </source>
</evidence>
<dbReference type="STRING" id="649747.HMPREF0083_01197"/>
<comment type="caution">
    <text evidence="1">The sequence shown here is derived from an EMBL/GenBank/DDBJ whole genome shotgun (WGS) entry which is preliminary data.</text>
</comment>
<evidence type="ECO:0000313" key="1">
    <source>
        <dbReference type="EMBL" id="ERI10705.1"/>
    </source>
</evidence>
<name>U1X6V2_ANEAE</name>
<dbReference type="EMBL" id="AWSJ01000076">
    <property type="protein sequence ID" value="ERI10705.1"/>
    <property type="molecule type" value="Genomic_DNA"/>
</dbReference>
<accession>U1X6V2</accession>
<keyword evidence="2" id="KW-1185">Reference proteome</keyword>
<dbReference type="PATRIC" id="fig|649747.3.peg.1087"/>